<evidence type="ECO:0000259" key="2">
    <source>
        <dbReference type="Pfam" id="PF00440"/>
    </source>
</evidence>
<dbReference type="OrthoDB" id="4537420at2"/>
<accession>A0A1X2FKB0</accession>
<evidence type="ECO:0000313" key="3">
    <source>
        <dbReference type="EMBL" id="ORX18864.1"/>
    </source>
</evidence>
<keyword evidence="1" id="KW-0238">DNA-binding</keyword>
<gene>
    <name evidence="3" type="ORF">AWC31_12980</name>
</gene>
<feature type="domain" description="HTH tetR-type" evidence="2">
    <location>
        <begin position="12"/>
        <end position="45"/>
    </location>
</feature>
<dbReference type="EMBL" id="LQQA01000004">
    <property type="protein sequence ID" value="ORX18864.1"/>
    <property type="molecule type" value="Genomic_DNA"/>
</dbReference>
<evidence type="ECO:0000256" key="1">
    <source>
        <dbReference type="ARBA" id="ARBA00023125"/>
    </source>
</evidence>
<dbReference type="InterPro" id="IPR001647">
    <property type="entry name" value="HTH_TetR"/>
</dbReference>
<dbReference type="Pfam" id="PF00440">
    <property type="entry name" value="TetR_N"/>
    <property type="match status" value="1"/>
</dbReference>
<protein>
    <recommendedName>
        <fullName evidence="2">HTH tetR-type domain-containing protein</fullName>
    </recommendedName>
</protein>
<dbReference type="Proteomes" id="UP000193964">
    <property type="component" value="Unassembled WGS sequence"/>
</dbReference>
<organism evidence="3 4">
    <name type="scientific">Mycolicibacterium wolinskyi</name>
    <dbReference type="NCBI Taxonomy" id="59750"/>
    <lineage>
        <taxon>Bacteria</taxon>
        <taxon>Bacillati</taxon>
        <taxon>Actinomycetota</taxon>
        <taxon>Actinomycetes</taxon>
        <taxon>Mycobacteriales</taxon>
        <taxon>Mycobacteriaceae</taxon>
        <taxon>Mycolicibacterium</taxon>
    </lineage>
</organism>
<dbReference type="GO" id="GO:0003677">
    <property type="term" value="F:DNA binding"/>
    <property type="evidence" value="ECO:0007669"/>
    <property type="project" value="UniProtKB-KW"/>
</dbReference>
<proteinExistence type="predicted"/>
<dbReference type="RefSeq" id="WP_085142172.1">
    <property type="nucleotide sequence ID" value="NZ_JACKUA010000038.1"/>
</dbReference>
<dbReference type="SUPFAM" id="SSF46689">
    <property type="entry name" value="Homeodomain-like"/>
    <property type="match status" value="1"/>
</dbReference>
<evidence type="ECO:0000313" key="4">
    <source>
        <dbReference type="Proteomes" id="UP000193964"/>
    </source>
</evidence>
<comment type="caution">
    <text evidence="3">The sequence shown here is derived from an EMBL/GenBank/DDBJ whole genome shotgun (WGS) entry which is preliminary data.</text>
</comment>
<dbReference type="Gene3D" id="1.10.357.10">
    <property type="entry name" value="Tetracycline Repressor, domain 2"/>
    <property type="match status" value="1"/>
</dbReference>
<reference evidence="3 4" key="1">
    <citation type="submission" date="2016-01" db="EMBL/GenBank/DDBJ databases">
        <title>The new phylogeny of the genus Mycobacterium.</title>
        <authorList>
            <person name="Tarcisio F."/>
            <person name="Conor M."/>
            <person name="Antonella G."/>
            <person name="Elisabetta G."/>
            <person name="Giulia F.S."/>
            <person name="Sara T."/>
            <person name="Anna F."/>
            <person name="Clotilde B."/>
            <person name="Roberto B."/>
            <person name="Veronica D.S."/>
            <person name="Fabio R."/>
            <person name="Monica P."/>
            <person name="Olivier J."/>
            <person name="Enrico T."/>
            <person name="Nicola S."/>
        </authorList>
    </citation>
    <scope>NUCLEOTIDE SEQUENCE [LARGE SCALE GENOMIC DNA]</scope>
    <source>
        <strain evidence="3 4">ATCC 700010</strain>
    </source>
</reference>
<name>A0A1X2FKB0_9MYCO</name>
<sequence length="134" mass="13989">MREPVGKLSPALLAATVQTLRQSGPRQFSLTAVADAAGVSRGTVHNALGNREWAIEIALGHLTSGFLEALAVEVQGADTLANYIHSFSPGALPTHSLAPPDTERSCSIRVSRCQISVPKCQDAGPSFAAQLMPG</sequence>
<dbReference type="InterPro" id="IPR009057">
    <property type="entry name" value="Homeodomain-like_sf"/>
</dbReference>
<dbReference type="AlphaFoldDB" id="A0A1X2FKB0"/>